<accession>A0A918FFA0</accession>
<dbReference type="CDD" id="cd07007">
    <property type="entry name" value="cupin_CapF-like_C"/>
    <property type="match status" value="1"/>
</dbReference>
<dbReference type="Pfam" id="PF14667">
    <property type="entry name" value="Polysacc_synt_C"/>
    <property type="match status" value="1"/>
</dbReference>
<dbReference type="InterPro" id="IPR001509">
    <property type="entry name" value="Epimerase_deHydtase"/>
</dbReference>
<feature type="domain" description="Capsular polysaccharide assembling protein CapF C-terminal" evidence="2">
    <location>
        <begin position="260"/>
        <end position="371"/>
    </location>
</feature>
<comment type="caution">
    <text evidence="3">The sequence shown here is derived from an EMBL/GenBank/DDBJ whole genome shotgun (WGS) entry which is preliminary data.</text>
</comment>
<dbReference type="Gene3D" id="2.60.120.10">
    <property type="entry name" value="Jelly Rolls"/>
    <property type="match status" value="1"/>
</dbReference>
<evidence type="ECO:0000313" key="4">
    <source>
        <dbReference type="Proteomes" id="UP000610303"/>
    </source>
</evidence>
<dbReference type="SUPFAM" id="SSF51182">
    <property type="entry name" value="RmlC-like cupins"/>
    <property type="match status" value="1"/>
</dbReference>
<dbReference type="EMBL" id="BMRJ01000004">
    <property type="protein sequence ID" value="GGR34517.1"/>
    <property type="molecule type" value="Genomic_DNA"/>
</dbReference>
<proteinExistence type="predicted"/>
<dbReference type="AlphaFoldDB" id="A0A918FFA0"/>
<keyword evidence="4" id="KW-1185">Reference proteome</keyword>
<dbReference type="RefSeq" id="WP_271202716.1">
    <property type="nucleotide sequence ID" value="NZ_JBHRUK010000001.1"/>
</dbReference>
<dbReference type="InterPro" id="IPR029303">
    <property type="entry name" value="CapF_C"/>
</dbReference>
<dbReference type="InterPro" id="IPR036291">
    <property type="entry name" value="NAD(P)-bd_dom_sf"/>
</dbReference>
<organism evidence="3 4">
    <name type="scientific">Agromyces mediolanus</name>
    <name type="common">Corynebacterium mediolanum</name>
    <dbReference type="NCBI Taxonomy" id="41986"/>
    <lineage>
        <taxon>Bacteria</taxon>
        <taxon>Bacillati</taxon>
        <taxon>Actinomycetota</taxon>
        <taxon>Actinomycetes</taxon>
        <taxon>Micrococcales</taxon>
        <taxon>Microbacteriaceae</taxon>
        <taxon>Agromyces</taxon>
    </lineage>
</organism>
<feature type="domain" description="NAD-dependent epimerase/dehydratase" evidence="1">
    <location>
        <begin position="18"/>
        <end position="196"/>
    </location>
</feature>
<protein>
    <submittedName>
        <fullName evidence="3">Epimerase</fullName>
    </submittedName>
</protein>
<dbReference type="InterPro" id="IPR011051">
    <property type="entry name" value="RmlC_Cupin_sf"/>
</dbReference>
<reference evidence="3" key="2">
    <citation type="submission" date="2020-09" db="EMBL/GenBank/DDBJ databases">
        <authorList>
            <person name="Sun Q."/>
            <person name="Ohkuma M."/>
        </authorList>
    </citation>
    <scope>NUCLEOTIDE SEQUENCE</scope>
    <source>
        <strain evidence="3">JCM 3346</strain>
    </source>
</reference>
<evidence type="ECO:0000259" key="2">
    <source>
        <dbReference type="Pfam" id="PF14667"/>
    </source>
</evidence>
<reference evidence="3" key="1">
    <citation type="journal article" date="2014" name="Int. J. Syst. Evol. Microbiol.">
        <title>Complete genome sequence of Corynebacterium casei LMG S-19264T (=DSM 44701T), isolated from a smear-ripened cheese.</title>
        <authorList>
            <consortium name="US DOE Joint Genome Institute (JGI-PGF)"/>
            <person name="Walter F."/>
            <person name="Albersmeier A."/>
            <person name="Kalinowski J."/>
            <person name="Ruckert C."/>
        </authorList>
    </citation>
    <scope>NUCLEOTIDE SEQUENCE</scope>
    <source>
        <strain evidence="3">JCM 3346</strain>
    </source>
</reference>
<evidence type="ECO:0000313" key="3">
    <source>
        <dbReference type="EMBL" id="GGR34517.1"/>
    </source>
</evidence>
<dbReference type="Pfam" id="PF01370">
    <property type="entry name" value="Epimerase"/>
    <property type="match status" value="1"/>
</dbReference>
<name>A0A918FFA0_AGRME</name>
<evidence type="ECO:0000259" key="1">
    <source>
        <dbReference type="Pfam" id="PF01370"/>
    </source>
</evidence>
<dbReference type="SUPFAM" id="SSF51735">
    <property type="entry name" value="NAD(P)-binding Rossmann-fold domains"/>
    <property type="match status" value="1"/>
</dbReference>
<dbReference type="Proteomes" id="UP000610303">
    <property type="component" value="Unassembled WGS sequence"/>
</dbReference>
<sequence>MISRIARADSDWNDMAKIALTGARGFLGWHVRCAAASAGIETIPIPLGDGFDLSSAAAALSDSDEVIHLAGVNRGSDEEVEFGNERFARQLAEAIARAGNRPARLVVANSIQAGSPTPYGRGKALASGILSEAADRSGIDFRSVLLPNLFGEHGRPFYNSVVATFAHQLAVGEEPRVDGDRALTLLHAQDAADVLLGTSDASQHETVATVREVLDELRSIASAYADGTIPDLSSPFRRDLFNTYRAASFDARPTIPLQRHADARGSFFELVRVAGGGGQSSFSTTVPGVTRGEHYHRRKIERFIVLSGEATISMRRLFHDEVVEFHVRGDEPTAVDMPTMWSHDITNTGAEALYTAFWINEVFDPSNPDTYAEKVQP</sequence>
<dbReference type="InterPro" id="IPR014710">
    <property type="entry name" value="RmlC-like_jellyroll"/>
</dbReference>
<gene>
    <name evidence="3" type="primary">fnlB</name>
    <name evidence="3" type="ORF">GCM10010196_30720</name>
</gene>
<dbReference type="Gene3D" id="3.40.50.720">
    <property type="entry name" value="NAD(P)-binding Rossmann-like Domain"/>
    <property type="match status" value="1"/>
</dbReference>